<comment type="caution">
    <text evidence="4">The sequence shown here is derived from an EMBL/GenBank/DDBJ whole genome shotgun (WGS) entry which is preliminary data.</text>
</comment>
<evidence type="ECO:0000259" key="3">
    <source>
        <dbReference type="Pfam" id="PF12146"/>
    </source>
</evidence>
<organism evidence="4 5">
    <name type="scientific">Corynebacterium amycolatum</name>
    <dbReference type="NCBI Taxonomy" id="43765"/>
    <lineage>
        <taxon>Bacteria</taxon>
        <taxon>Bacillati</taxon>
        <taxon>Actinomycetota</taxon>
        <taxon>Actinomycetes</taxon>
        <taxon>Mycobacteriales</taxon>
        <taxon>Corynebacteriaceae</taxon>
        <taxon>Corynebacterium</taxon>
    </lineage>
</organism>
<feature type="chain" id="PRO_5043779575" evidence="2">
    <location>
        <begin position="27"/>
        <end position="390"/>
    </location>
</feature>
<accession>A0AAW9SYC2</accession>
<feature type="domain" description="Serine aminopeptidase S33" evidence="3">
    <location>
        <begin position="91"/>
        <end position="373"/>
    </location>
</feature>
<dbReference type="PANTHER" id="PTHR11614">
    <property type="entry name" value="PHOSPHOLIPASE-RELATED"/>
    <property type="match status" value="1"/>
</dbReference>
<reference evidence="4" key="1">
    <citation type="submission" date="2023-05" db="EMBL/GenBank/DDBJ databases">
        <authorList>
            <person name="Du J."/>
        </authorList>
    </citation>
    <scope>NUCLEOTIDE SEQUENCE</scope>
    <source>
        <strain evidence="4">UMB1064</strain>
    </source>
</reference>
<gene>
    <name evidence="4" type="ORF">QP460_007345</name>
</gene>
<dbReference type="RefSeq" id="WP_070546501.1">
    <property type="nucleotide sequence ID" value="NZ_JASONY010000007.1"/>
</dbReference>
<dbReference type="Pfam" id="PF12146">
    <property type="entry name" value="Hydrolase_4"/>
    <property type="match status" value="1"/>
</dbReference>
<dbReference type="Gene3D" id="3.40.50.1820">
    <property type="entry name" value="alpha/beta hydrolase"/>
    <property type="match status" value="1"/>
</dbReference>
<dbReference type="SUPFAM" id="SSF53474">
    <property type="entry name" value="alpha/beta-Hydrolases"/>
    <property type="match status" value="1"/>
</dbReference>
<reference evidence="4" key="2">
    <citation type="submission" date="2024-05" db="EMBL/GenBank/DDBJ databases">
        <authorList>
            <person name="Wolfe A."/>
        </authorList>
    </citation>
    <scope>NUCLEOTIDE SEQUENCE</scope>
    <source>
        <strain evidence="4">UMB1064</strain>
    </source>
</reference>
<feature type="signal peptide" evidence="2">
    <location>
        <begin position="1"/>
        <end position="26"/>
    </location>
</feature>
<feature type="region of interest" description="Disordered" evidence="1">
    <location>
        <begin position="259"/>
        <end position="292"/>
    </location>
</feature>
<evidence type="ECO:0000256" key="1">
    <source>
        <dbReference type="SAM" id="MobiDB-lite"/>
    </source>
</evidence>
<evidence type="ECO:0000313" key="4">
    <source>
        <dbReference type="EMBL" id="MEO3717398.1"/>
    </source>
</evidence>
<keyword evidence="2" id="KW-0732">Signal</keyword>
<dbReference type="AlphaFoldDB" id="A0AAW9SYC2"/>
<proteinExistence type="predicted"/>
<dbReference type="InterPro" id="IPR029058">
    <property type="entry name" value="AB_hydrolase_fold"/>
</dbReference>
<protein>
    <submittedName>
        <fullName evidence="4">Lysophospholipase</fullName>
    </submittedName>
</protein>
<dbReference type="Proteomes" id="UP001223646">
    <property type="component" value="Unassembled WGS sequence"/>
</dbReference>
<dbReference type="EMBL" id="JASOOY020000027">
    <property type="protein sequence ID" value="MEO3717398.1"/>
    <property type="molecule type" value="Genomic_DNA"/>
</dbReference>
<dbReference type="InterPro" id="IPR022742">
    <property type="entry name" value="Hydrolase_4"/>
</dbReference>
<evidence type="ECO:0000256" key="2">
    <source>
        <dbReference type="SAM" id="SignalP"/>
    </source>
</evidence>
<name>A0AAW9SYC2_CORAY</name>
<sequence length="390" mass="42360">MRRASIFTASVTTALTLALATPAASAAPTDFIKNPLEPTPDPQSTAMVELPTTPAPTTTVDGRHVTVTDGYMTSQDGKGTQIYWKSNTIPNAKATVVVVHGAAEHLGRYEWVTGKLLNAGYNVYRLDHRGHGHTGQVEGTPVARGHIDDFHSLVDDLHMLVEKAKAENPSTKTFLLGHSMGGLAVDFHGIKYPGSVDGIVANGGGALFNPYGGTDEGETITPEAMTDVQREAQPTIYQRLPFQDMTTFNTRMLKEVPNRTEMRVPSLPGSDLIQLGNPLGSKTSSSQAVRDEYETDPYNNSKLSLGMAQQMAFAATYNGTNSVDFVEPTLVMMGGQDEIVPPFFSRDWYNGISSTDKQLIEFEGQFHETFNEPAQHEAIATAIAWLDARI</sequence>
<evidence type="ECO:0000313" key="5">
    <source>
        <dbReference type="Proteomes" id="UP001223646"/>
    </source>
</evidence>
<dbReference type="InterPro" id="IPR051044">
    <property type="entry name" value="MAG_DAG_Lipase"/>
</dbReference>